<dbReference type="EMBL" id="KY684084">
    <property type="protein sequence ID" value="ARF09297.1"/>
    <property type="molecule type" value="Genomic_DNA"/>
</dbReference>
<dbReference type="Gene3D" id="1.25.40.20">
    <property type="entry name" value="Ankyrin repeat-containing domain"/>
    <property type="match status" value="1"/>
</dbReference>
<evidence type="ECO:0000256" key="1">
    <source>
        <dbReference type="SAM" id="Phobius"/>
    </source>
</evidence>
<gene>
    <name evidence="2" type="ORF">Catovirus_2_246</name>
</gene>
<keyword evidence="1" id="KW-0812">Transmembrane</keyword>
<name>A0A1V0SC50_9VIRU</name>
<protein>
    <submittedName>
        <fullName evidence="2">Ankyrin repeat protein</fullName>
    </submittedName>
</protein>
<sequence length="692" mass="81096">MKDNEKYIFITDADQNIILEKDYLTELERTVLLNDLEKLNLLISRGETIYLENKICNGYLERKYKLCQHKCLKHICHKTALYYAFLVNFNILKQIYHFFKKDSDKYNDIIKYIENSLCGCDLTYSFQNYYSSSHFNLINISKKIIELMNIPEISTKNYVTNITGVECLYKINNICDDIDDIYHKYQINTKILKILLNQQYFEIFRYHLMNSSSENNSHNIVHEIYNDTMSNINYVNPHNNKTILTLTLSHIDNDNLVDILIEKGCIIPDNVNTVLKECLDLGFYKSVKTLIKKISSEQLFNPFCLFREILLNTKIIDFEKLEMIKIIEDKQNIKINDKLIFDILKSSISFKCLTLLLNNPNLHDAIDQNVITYCIQLKKHMELDLLLKYGRHNLVNGEDIHQIPIFVFFRETLSDNVDNLNILGTLLRFNPKLDILNTSNESPLIISTKQNRIESTQLLLSRGANPFLRDSNHDNCLHIAINNNYDQLVEVLSKYKSEGVYLVNEPTKQMTSCLTICLKSKNVSKYYKYLLHSEGINLNYIDSESKNVVYHVVSNKELSESIKEQLITMLLDKNINLKEICNNDRNILLTCIERDFFNIVRLIINKLVELKEITIDDIDIISALKNNKIKNHHLKNMYSPAISYLRQNMYKLTSKNVYVKNINIKNVLCVTYIFMIMFLILGIIEKKIIVKN</sequence>
<dbReference type="PROSITE" id="PS50088">
    <property type="entry name" value="ANK_REPEAT"/>
    <property type="match status" value="1"/>
</dbReference>
<keyword evidence="1" id="KW-1133">Transmembrane helix</keyword>
<dbReference type="Pfam" id="PF12796">
    <property type="entry name" value="Ank_2"/>
    <property type="match status" value="1"/>
</dbReference>
<dbReference type="PANTHER" id="PTHR24118:SF99">
    <property type="entry name" value="POTE ANKYRIN DOMAIN FAMILY MEMBER 3C-RELATED"/>
    <property type="match status" value="1"/>
</dbReference>
<dbReference type="SUPFAM" id="SSF48403">
    <property type="entry name" value="Ankyrin repeat"/>
    <property type="match status" value="1"/>
</dbReference>
<organism evidence="2">
    <name type="scientific">Catovirus CTV1</name>
    <dbReference type="NCBI Taxonomy" id="1977631"/>
    <lineage>
        <taxon>Viruses</taxon>
        <taxon>Varidnaviria</taxon>
        <taxon>Bamfordvirae</taxon>
        <taxon>Nucleocytoviricota</taxon>
        <taxon>Megaviricetes</taxon>
        <taxon>Imitervirales</taxon>
        <taxon>Mimiviridae</taxon>
        <taxon>Klosneuvirinae</taxon>
        <taxon>Catovirus</taxon>
    </lineage>
</organism>
<dbReference type="InterPro" id="IPR002110">
    <property type="entry name" value="Ankyrin_rpt"/>
</dbReference>
<reference evidence="2" key="1">
    <citation type="journal article" date="2017" name="Science">
        <title>Giant viruses with an expanded complement of translation system components.</title>
        <authorList>
            <person name="Schulz F."/>
            <person name="Yutin N."/>
            <person name="Ivanova N.N."/>
            <person name="Ortega D.R."/>
            <person name="Lee T.K."/>
            <person name="Vierheilig J."/>
            <person name="Daims H."/>
            <person name="Horn M."/>
            <person name="Wagner M."/>
            <person name="Jensen G.J."/>
            <person name="Kyrpides N.C."/>
            <person name="Koonin E.V."/>
            <person name="Woyke T."/>
        </authorList>
    </citation>
    <scope>NUCLEOTIDE SEQUENCE</scope>
    <source>
        <strain evidence="2">CTV1</strain>
    </source>
</reference>
<dbReference type="PANTHER" id="PTHR24118">
    <property type="entry name" value="POTE ANKYRIN DOMAIN"/>
    <property type="match status" value="1"/>
</dbReference>
<evidence type="ECO:0000313" key="2">
    <source>
        <dbReference type="EMBL" id="ARF09297.1"/>
    </source>
</evidence>
<dbReference type="SMART" id="SM00248">
    <property type="entry name" value="ANK"/>
    <property type="match status" value="6"/>
</dbReference>
<feature type="transmembrane region" description="Helical" evidence="1">
    <location>
        <begin position="664"/>
        <end position="684"/>
    </location>
</feature>
<dbReference type="InterPro" id="IPR036770">
    <property type="entry name" value="Ankyrin_rpt-contain_sf"/>
</dbReference>
<proteinExistence type="predicted"/>
<keyword evidence="1" id="KW-0472">Membrane</keyword>
<accession>A0A1V0SC50</accession>